<dbReference type="EMBL" id="FOEF01000047">
    <property type="protein sequence ID" value="SEP54454.1"/>
    <property type="molecule type" value="Genomic_DNA"/>
</dbReference>
<evidence type="ECO:0000313" key="2">
    <source>
        <dbReference type="EMBL" id="SEP54454.1"/>
    </source>
</evidence>
<keyword evidence="3" id="KW-1185">Reference proteome</keyword>
<organism evidence="2 3">
    <name type="scientific">Amycolatopsis saalfeldensis</name>
    <dbReference type="NCBI Taxonomy" id="394193"/>
    <lineage>
        <taxon>Bacteria</taxon>
        <taxon>Bacillati</taxon>
        <taxon>Actinomycetota</taxon>
        <taxon>Actinomycetes</taxon>
        <taxon>Pseudonocardiales</taxon>
        <taxon>Pseudonocardiaceae</taxon>
        <taxon>Amycolatopsis</taxon>
    </lineage>
</organism>
<dbReference type="RefSeq" id="WP_091629752.1">
    <property type="nucleotide sequence ID" value="NZ_FOEF01000047.1"/>
</dbReference>
<dbReference type="OrthoDB" id="3399802at2"/>
<dbReference type="Proteomes" id="UP000198582">
    <property type="component" value="Unassembled WGS sequence"/>
</dbReference>
<gene>
    <name evidence="2" type="ORF">SAMN04489732_14730</name>
</gene>
<proteinExistence type="predicted"/>
<feature type="compositionally biased region" description="Acidic residues" evidence="1">
    <location>
        <begin position="38"/>
        <end position="73"/>
    </location>
</feature>
<feature type="region of interest" description="Disordered" evidence="1">
    <location>
        <begin position="1"/>
        <end position="73"/>
    </location>
</feature>
<protein>
    <submittedName>
        <fullName evidence="2">Uncharacterized protein</fullName>
    </submittedName>
</protein>
<dbReference type="AlphaFoldDB" id="A0A1H8YQG9"/>
<dbReference type="STRING" id="394193.SAMN04489732_14730"/>
<name>A0A1H8YQG9_9PSEU</name>
<sequence>MTLAYATGGRTNTGRRPRQRRQETENVTSPQPRPSQSYDEEDEYDEGESVAEFDDQETYGDAPDDPEFGDPYDENAFQYCFECNRSYPTEADLVDAYNTYADDEAPEVTSGSQVTFCPECMHDFLYPPSDASPER</sequence>
<evidence type="ECO:0000256" key="1">
    <source>
        <dbReference type="SAM" id="MobiDB-lite"/>
    </source>
</evidence>
<accession>A0A1H8YQG9</accession>
<reference evidence="2 3" key="1">
    <citation type="submission" date="2016-10" db="EMBL/GenBank/DDBJ databases">
        <authorList>
            <person name="de Groot N.N."/>
        </authorList>
    </citation>
    <scope>NUCLEOTIDE SEQUENCE [LARGE SCALE GENOMIC DNA]</scope>
    <source>
        <strain evidence="2 3">DSM 44993</strain>
    </source>
</reference>
<feature type="compositionally biased region" description="Polar residues" evidence="1">
    <location>
        <begin position="27"/>
        <end position="37"/>
    </location>
</feature>
<evidence type="ECO:0000313" key="3">
    <source>
        <dbReference type="Proteomes" id="UP000198582"/>
    </source>
</evidence>